<evidence type="ECO:0000313" key="5">
    <source>
        <dbReference type="Proteomes" id="UP000190857"/>
    </source>
</evidence>
<dbReference type="STRING" id="123320.SAMN06309945_1399"/>
<dbReference type="SUPFAM" id="SSF47781">
    <property type="entry name" value="RuvA domain 2-like"/>
    <property type="match status" value="1"/>
</dbReference>
<feature type="compositionally biased region" description="Gly residues" evidence="1">
    <location>
        <begin position="202"/>
        <end position="214"/>
    </location>
</feature>
<feature type="region of interest" description="Disordered" evidence="1">
    <location>
        <begin position="88"/>
        <end position="119"/>
    </location>
</feature>
<dbReference type="InterPro" id="IPR010994">
    <property type="entry name" value="RuvA_2-like"/>
</dbReference>
<feature type="transmembrane region" description="Helical" evidence="2">
    <location>
        <begin position="47"/>
        <end position="65"/>
    </location>
</feature>
<protein>
    <submittedName>
        <fullName evidence="4">Competence protein ComEA</fullName>
    </submittedName>
</protein>
<evidence type="ECO:0000256" key="1">
    <source>
        <dbReference type="SAM" id="MobiDB-lite"/>
    </source>
</evidence>
<feature type="compositionally biased region" description="Low complexity" evidence="1">
    <location>
        <begin position="189"/>
        <end position="201"/>
    </location>
</feature>
<feature type="compositionally biased region" description="Low complexity" evidence="1">
    <location>
        <begin position="88"/>
        <end position="104"/>
    </location>
</feature>
<dbReference type="Gene3D" id="3.10.560.10">
    <property type="entry name" value="Outer membrane lipoprotein wza domain like"/>
    <property type="match status" value="1"/>
</dbReference>
<dbReference type="Gene3D" id="1.10.150.280">
    <property type="entry name" value="AF1531-like domain"/>
    <property type="match status" value="1"/>
</dbReference>
<feature type="region of interest" description="Disordered" evidence="1">
    <location>
        <begin position="1"/>
        <end position="23"/>
    </location>
</feature>
<reference evidence="4 5" key="1">
    <citation type="submission" date="2017-02" db="EMBL/GenBank/DDBJ databases">
        <authorList>
            <person name="Peterson S.W."/>
        </authorList>
    </citation>
    <scope>NUCLEOTIDE SEQUENCE [LARGE SCALE GENOMIC DNA]</scope>
    <source>
        <strain evidence="4 5">VKM Ac-2059</strain>
    </source>
</reference>
<feature type="domain" description="Soluble ligand binding" evidence="3">
    <location>
        <begin position="129"/>
        <end position="182"/>
    </location>
</feature>
<organism evidence="4 5">
    <name type="scientific">Okibacterium fritillariae</name>
    <dbReference type="NCBI Taxonomy" id="123320"/>
    <lineage>
        <taxon>Bacteria</taxon>
        <taxon>Bacillati</taxon>
        <taxon>Actinomycetota</taxon>
        <taxon>Actinomycetes</taxon>
        <taxon>Micrococcales</taxon>
        <taxon>Microbacteriaceae</taxon>
        <taxon>Okibacterium</taxon>
    </lineage>
</organism>
<dbReference type="InterPro" id="IPR051675">
    <property type="entry name" value="Endo/Exo/Phosphatase_dom_1"/>
</dbReference>
<evidence type="ECO:0000259" key="3">
    <source>
        <dbReference type="Pfam" id="PF10531"/>
    </source>
</evidence>
<dbReference type="EMBL" id="FUZP01000001">
    <property type="protein sequence ID" value="SKC48723.1"/>
    <property type="molecule type" value="Genomic_DNA"/>
</dbReference>
<dbReference type="PANTHER" id="PTHR21180:SF32">
    <property type="entry name" value="ENDONUCLEASE_EXONUCLEASE_PHOSPHATASE FAMILY DOMAIN-CONTAINING PROTEIN 1"/>
    <property type="match status" value="1"/>
</dbReference>
<keyword evidence="5" id="KW-1185">Reference proteome</keyword>
<dbReference type="AlphaFoldDB" id="A0A1T5JBY3"/>
<feature type="region of interest" description="Disordered" evidence="1">
    <location>
        <begin position="184"/>
        <end position="214"/>
    </location>
</feature>
<dbReference type="InterPro" id="IPR004509">
    <property type="entry name" value="Competence_ComEA_HhH"/>
</dbReference>
<dbReference type="PANTHER" id="PTHR21180">
    <property type="entry name" value="ENDONUCLEASE/EXONUCLEASE/PHOSPHATASE FAMILY DOMAIN-CONTAINING PROTEIN 1"/>
    <property type="match status" value="1"/>
</dbReference>
<dbReference type="GO" id="GO:0015628">
    <property type="term" value="P:protein secretion by the type II secretion system"/>
    <property type="evidence" value="ECO:0007669"/>
    <property type="project" value="TreeGrafter"/>
</dbReference>
<gene>
    <name evidence="4" type="ORF">SAMN06309945_1399</name>
</gene>
<evidence type="ECO:0000256" key="2">
    <source>
        <dbReference type="SAM" id="Phobius"/>
    </source>
</evidence>
<dbReference type="RefSeq" id="WP_234991001.1">
    <property type="nucleotide sequence ID" value="NZ_FUZP01000001.1"/>
</dbReference>
<proteinExistence type="predicted"/>
<keyword evidence="2" id="KW-1133">Transmembrane helix</keyword>
<accession>A0A1T5JBY3</accession>
<dbReference type="Pfam" id="PF10531">
    <property type="entry name" value="SLBB"/>
    <property type="match status" value="1"/>
</dbReference>
<keyword evidence="2" id="KW-0472">Membrane</keyword>
<dbReference type="InterPro" id="IPR019554">
    <property type="entry name" value="Soluble_ligand-bd"/>
</dbReference>
<dbReference type="Proteomes" id="UP000190857">
    <property type="component" value="Unassembled WGS sequence"/>
</dbReference>
<dbReference type="Pfam" id="PF12836">
    <property type="entry name" value="HHH_3"/>
    <property type="match status" value="1"/>
</dbReference>
<dbReference type="GO" id="GO:0015627">
    <property type="term" value="C:type II protein secretion system complex"/>
    <property type="evidence" value="ECO:0007669"/>
    <property type="project" value="TreeGrafter"/>
</dbReference>
<evidence type="ECO:0000313" key="4">
    <source>
        <dbReference type="EMBL" id="SKC48723.1"/>
    </source>
</evidence>
<sequence length="283" mass="27893">MPVTDPASPPDIAPRRTRRSGAAALGRRVVRQVSWAREAARAQRRTVVVILATAVAAFLVAWWLSPVAAGSAGSLTTVGMAAATTRPTAAPEASAAPSTRAAQGGATGAGRDDSGAAGGASGSTRSLFVHVTGAVAKPGLVEVADGARVFDAVAQAGGVTAEAREGGVNLARFVVDGEQILVPRRDDPAPVTSSAGAAASAAGGGAGSSGVGATGPSGAAGKVNLNTATAAELETLPRVGPSLSAKILAWRAENGPFSAIEDLNDVDGVGDKTFESLKDLVTL</sequence>
<name>A0A1T5JBY3_9MICO</name>
<dbReference type="NCBIfam" id="TIGR00426">
    <property type="entry name" value="competence protein ComEA helix-hairpin-helix repeat region"/>
    <property type="match status" value="1"/>
</dbReference>
<keyword evidence="2" id="KW-0812">Transmembrane</keyword>